<sequence>MNCASSERAENSKGFDCRNMGEVLSKECVKDEPSFTHTTEDTLKEVGAASENESDKEVSVDLDEDISWLLSFNTDELSVNKCKCEGCLRRNESYNSEKKNAKLLLTSWKEFQSYLRNVYINSPPESAQSATIPIEENERLHEIIQVMRLCDPYQLFQKIEDEVKAVVLQSRNYQLNLLKNESNPAAAKDFITGLIEKYVKLLSSAQQLSSAIDLLLGSQFQRFGFTWHLLNKHLYQSLLFTHKDVQEKLPEFRTQMEIFALKDELYHELLYDYMRMEDEMLAVGAAWEKIEPVIEEYKNSKAREVETLNDLQDILKSFFANRLNAVNGNGYVDGNSDFANDDASQYCLNCLTRRGCPCDECTVTHMLSCEGMDSPLTPDSPVSRSRSPIKEKDVDNKGEVSGEEEQSCECHACTVPPPELMDCSVTFNQLSGKNTHGEGFQLYPHIHGTVTDNLYEAENISNLYSNLQTASDSVYPHLYNLHNQANSIANVSQINIPGTVPNRTQLVQPATTNKVQPQAPVTAPQERNQLLTTTTAGNQLPNCAPTLPPPPPNTPTKPLPAKAEKVVTPDTQKKPAPAKPVPVAETKLTDAKKVVLPKENDVGLKPAAEKSTPLPNSKPAAPCVKPSLCGDACTLKHSANGMKTPCCGKKSEKRRAAIARLGLARNTNSRSAIRCPPGKENEHTHKPGKGHSCGKLKPHDISKKVANGKMNGQEPDDSSSQDDTCSERSNSVSAQRDSRHCDCCYCEVFGHNGPSVAPVSRNYQEMRERLRIRLNMKKSAKCKAGQGQVGDNKTTPGAANSQGNTANDGKQKVPKEKDLESLLKFIEGKTREECKDPKRLAKRARQKKRKLEEKERMMEEEADRKRLEAMKKQVTISVVNDNNKKGKQNQAQQPQKNSNSSSNHSKKIQINKIITAVIIIVIQMSVARISLVIVRR</sequence>
<feature type="compositionally biased region" description="Low complexity" evidence="1">
    <location>
        <begin position="888"/>
        <end position="903"/>
    </location>
</feature>
<keyword evidence="2" id="KW-0812">Transmembrane</keyword>
<keyword evidence="2" id="KW-1133">Transmembrane helix</keyword>
<feature type="region of interest" description="Disordered" evidence="1">
    <location>
        <begin position="372"/>
        <end position="401"/>
    </location>
</feature>
<evidence type="ECO:0000256" key="1">
    <source>
        <dbReference type="SAM" id="MobiDB-lite"/>
    </source>
</evidence>
<name>A0AAW2HK56_9NEOP</name>
<feature type="compositionally biased region" description="Basic and acidic residues" evidence="1">
    <location>
        <begin position="562"/>
        <end position="573"/>
    </location>
</feature>
<feature type="compositionally biased region" description="Polar residues" evidence="1">
    <location>
        <begin position="721"/>
        <end position="731"/>
    </location>
</feature>
<feature type="region of interest" description="Disordered" evidence="1">
    <location>
        <begin position="836"/>
        <end position="905"/>
    </location>
</feature>
<evidence type="ECO:0000313" key="3">
    <source>
        <dbReference type="EMBL" id="KAL0269845.1"/>
    </source>
</evidence>
<dbReference type="GO" id="GO:0005634">
    <property type="term" value="C:nucleus"/>
    <property type="evidence" value="ECO:0007669"/>
    <property type="project" value="TreeGrafter"/>
</dbReference>
<reference evidence="3" key="1">
    <citation type="journal article" date="2024" name="Gigascience">
        <title>Chromosome-level genome of the poultry shaft louse Menopon gallinae provides insight into the host-switching and adaptive evolution of parasitic lice.</title>
        <authorList>
            <person name="Xu Y."/>
            <person name="Ma L."/>
            <person name="Liu S."/>
            <person name="Liang Y."/>
            <person name="Liu Q."/>
            <person name="He Z."/>
            <person name="Tian L."/>
            <person name="Duan Y."/>
            <person name="Cai W."/>
            <person name="Li H."/>
            <person name="Song F."/>
        </authorList>
    </citation>
    <scope>NUCLEOTIDE SEQUENCE</scope>
    <source>
        <strain evidence="3">Cailab_2023a</strain>
    </source>
</reference>
<dbReference type="PANTHER" id="PTHR15109">
    <property type="entry name" value="AGAP004327-PA"/>
    <property type="match status" value="1"/>
</dbReference>
<dbReference type="PANTHER" id="PTHR15109:SF3">
    <property type="entry name" value="PROTEIN FAM193B"/>
    <property type="match status" value="1"/>
</dbReference>
<feature type="compositionally biased region" description="Basic and acidic residues" evidence="1">
    <location>
        <begin position="388"/>
        <end position="400"/>
    </location>
</feature>
<dbReference type="GO" id="GO:0005737">
    <property type="term" value="C:cytoplasm"/>
    <property type="evidence" value="ECO:0007669"/>
    <property type="project" value="TreeGrafter"/>
</dbReference>
<feature type="region of interest" description="Disordered" evidence="1">
    <location>
        <begin position="600"/>
        <end position="619"/>
    </location>
</feature>
<feature type="region of interest" description="Disordered" evidence="1">
    <location>
        <begin position="660"/>
        <end position="731"/>
    </location>
</feature>
<feature type="compositionally biased region" description="Basic residues" evidence="1">
    <location>
        <begin position="840"/>
        <end position="849"/>
    </location>
</feature>
<evidence type="ECO:0000256" key="2">
    <source>
        <dbReference type="SAM" id="Phobius"/>
    </source>
</evidence>
<evidence type="ECO:0008006" key="4">
    <source>
        <dbReference type="Google" id="ProtNLM"/>
    </source>
</evidence>
<accession>A0AAW2HK56</accession>
<feature type="region of interest" description="Disordered" evidence="1">
    <location>
        <begin position="779"/>
        <end position="817"/>
    </location>
</feature>
<dbReference type="InterPro" id="IPR029717">
    <property type="entry name" value="FAM193"/>
</dbReference>
<keyword evidence="2" id="KW-0472">Membrane</keyword>
<protein>
    <recommendedName>
        <fullName evidence="4">FAM193 C-terminal domain-containing protein</fullName>
    </recommendedName>
</protein>
<gene>
    <name evidence="3" type="ORF">PYX00_007444</name>
</gene>
<feature type="compositionally biased region" description="Polar residues" evidence="1">
    <location>
        <begin position="789"/>
        <end position="808"/>
    </location>
</feature>
<feature type="compositionally biased region" description="Basic and acidic residues" evidence="1">
    <location>
        <begin position="850"/>
        <end position="871"/>
    </location>
</feature>
<proteinExistence type="predicted"/>
<feature type="compositionally biased region" description="Pro residues" evidence="1">
    <location>
        <begin position="546"/>
        <end position="558"/>
    </location>
</feature>
<feature type="compositionally biased region" description="Basic residues" evidence="1">
    <location>
        <begin position="686"/>
        <end position="696"/>
    </location>
</feature>
<feature type="transmembrane region" description="Helical" evidence="2">
    <location>
        <begin position="913"/>
        <end position="934"/>
    </location>
</feature>
<dbReference type="EMBL" id="JARGDH010000004">
    <property type="protein sequence ID" value="KAL0269845.1"/>
    <property type="molecule type" value="Genomic_DNA"/>
</dbReference>
<comment type="caution">
    <text evidence="3">The sequence shown here is derived from an EMBL/GenBank/DDBJ whole genome shotgun (WGS) entry which is preliminary data.</text>
</comment>
<feature type="region of interest" description="Disordered" evidence="1">
    <location>
        <begin position="536"/>
        <end position="581"/>
    </location>
</feature>
<dbReference type="AlphaFoldDB" id="A0AAW2HK56"/>
<organism evidence="3">
    <name type="scientific">Menopon gallinae</name>
    <name type="common">poultry shaft louse</name>
    <dbReference type="NCBI Taxonomy" id="328185"/>
    <lineage>
        <taxon>Eukaryota</taxon>
        <taxon>Metazoa</taxon>
        <taxon>Ecdysozoa</taxon>
        <taxon>Arthropoda</taxon>
        <taxon>Hexapoda</taxon>
        <taxon>Insecta</taxon>
        <taxon>Pterygota</taxon>
        <taxon>Neoptera</taxon>
        <taxon>Paraneoptera</taxon>
        <taxon>Psocodea</taxon>
        <taxon>Troctomorpha</taxon>
        <taxon>Phthiraptera</taxon>
        <taxon>Amblycera</taxon>
        <taxon>Menoponidae</taxon>
        <taxon>Menopon</taxon>
    </lineage>
</organism>